<dbReference type="RefSeq" id="WP_260724181.1">
    <property type="nucleotide sequence ID" value="NZ_BAAABS010000052.1"/>
</dbReference>
<reference evidence="6" key="1">
    <citation type="submission" date="2021-04" db="EMBL/GenBank/DDBJ databases">
        <title>Biosynthetic gene clusters of Dactylosporangioum roseum.</title>
        <authorList>
            <person name="Hartkoorn R.C."/>
            <person name="Beaudoing E."/>
            <person name="Hot D."/>
            <person name="Moureu S."/>
        </authorList>
    </citation>
    <scope>NUCLEOTIDE SEQUENCE</scope>
    <source>
        <strain evidence="6">NRRL B-16295</strain>
    </source>
</reference>
<dbReference type="PANTHER" id="PTHR30461:SF2">
    <property type="entry name" value="SERINE RECOMBINASE PINE-RELATED"/>
    <property type="match status" value="1"/>
</dbReference>
<dbReference type="Pfam" id="PF13408">
    <property type="entry name" value="Zn_ribbon_recom"/>
    <property type="match status" value="1"/>
</dbReference>
<feature type="region of interest" description="Disordered" evidence="4">
    <location>
        <begin position="275"/>
        <end position="298"/>
    </location>
</feature>
<keyword evidence="7" id="KW-1185">Reference proteome</keyword>
<gene>
    <name evidence="6" type="ORF">Drose_27090</name>
</gene>
<evidence type="ECO:0000313" key="6">
    <source>
        <dbReference type="EMBL" id="UWZ34835.1"/>
    </source>
</evidence>
<evidence type="ECO:0000256" key="2">
    <source>
        <dbReference type="ARBA" id="ARBA00023172"/>
    </source>
</evidence>
<accession>A0ABY5YYK9</accession>
<keyword evidence="3" id="KW-0175">Coiled coil</keyword>
<evidence type="ECO:0000256" key="1">
    <source>
        <dbReference type="ARBA" id="ARBA00023125"/>
    </source>
</evidence>
<evidence type="ECO:0000256" key="3">
    <source>
        <dbReference type="SAM" id="Coils"/>
    </source>
</evidence>
<evidence type="ECO:0000313" key="7">
    <source>
        <dbReference type="Proteomes" id="UP001058271"/>
    </source>
</evidence>
<dbReference type="InterPro" id="IPR025827">
    <property type="entry name" value="Zn_ribbon_recom_dom"/>
</dbReference>
<dbReference type="Proteomes" id="UP001058271">
    <property type="component" value="Chromosome"/>
</dbReference>
<feature type="coiled-coil region" evidence="3">
    <location>
        <begin position="93"/>
        <end position="180"/>
    </location>
</feature>
<protein>
    <submittedName>
        <fullName evidence="6">Zinc ribbon domain-containing protein</fullName>
    </submittedName>
</protein>
<feature type="domain" description="Recombinase zinc beta ribbon" evidence="5">
    <location>
        <begin position="33"/>
        <end position="93"/>
    </location>
</feature>
<keyword evidence="1" id="KW-0238">DNA-binding</keyword>
<keyword evidence="2" id="KW-0233">DNA recombination</keyword>
<organism evidence="6 7">
    <name type="scientific">Dactylosporangium roseum</name>
    <dbReference type="NCBI Taxonomy" id="47989"/>
    <lineage>
        <taxon>Bacteria</taxon>
        <taxon>Bacillati</taxon>
        <taxon>Actinomycetota</taxon>
        <taxon>Actinomycetes</taxon>
        <taxon>Micromonosporales</taxon>
        <taxon>Micromonosporaceae</taxon>
        <taxon>Dactylosporangium</taxon>
    </lineage>
</organism>
<dbReference type="PANTHER" id="PTHR30461">
    <property type="entry name" value="DNA-INVERTASE FROM LAMBDOID PROPHAGE"/>
    <property type="match status" value="1"/>
</dbReference>
<evidence type="ECO:0000259" key="5">
    <source>
        <dbReference type="Pfam" id="PF13408"/>
    </source>
</evidence>
<dbReference type="EMBL" id="CP073721">
    <property type="protein sequence ID" value="UWZ34835.1"/>
    <property type="molecule type" value="Genomic_DNA"/>
</dbReference>
<proteinExistence type="predicted"/>
<name>A0ABY5YYK9_9ACTN</name>
<evidence type="ECO:0000256" key="4">
    <source>
        <dbReference type="SAM" id="MobiDB-lite"/>
    </source>
</evidence>
<sequence length="298" mass="33760">MIEPATFDLAQQILTERGEMPAKKALASSDYHLTGKINCPACNQRYLGTNAHGRSRTYRYYTCYTRNRYGVDRCDAPRIDADALDALVLAALRDFYTNRLDQAQQAIAAARDEQHQARAGFQHELADVQERLAAKEAVIDRYLTDYEENKIDRDAVARRIDKLSEEARQLRHRQDELTVLMGVDDEEPSVHYLTDIRDRIHEIISKGTFQEHKAMCEALLDELRIEESTATPIVRIPLSRADIPAILELDTRTAPEGAVRKSRPIVGRTHHHANPVATIAGDPLPLPSSRSRRRGDAR</sequence>
<dbReference type="InterPro" id="IPR050639">
    <property type="entry name" value="SSR_resolvase"/>
</dbReference>